<protein>
    <submittedName>
        <fullName evidence="2">Phospholipase</fullName>
    </submittedName>
</protein>
<dbReference type="SMART" id="SM00155">
    <property type="entry name" value="PLDc"/>
    <property type="match status" value="1"/>
</dbReference>
<accession>A0A2T3HW19</accession>
<dbReference type="EMBL" id="PYLY01000027">
    <property type="protein sequence ID" value="PSU02989.1"/>
    <property type="molecule type" value="Genomic_DNA"/>
</dbReference>
<dbReference type="PANTHER" id="PTHR21248:SF12">
    <property type="entry name" value="CARDIOLIPIN SYNTHASE C"/>
    <property type="match status" value="1"/>
</dbReference>
<dbReference type="PROSITE" id="PS50035">
    <property type="entry name" value="PLD"/>
    <property type="match status" value="1"/>
</dbReference>
<dbReference type="PANTHER" id="PTHR21248">
    <property type="entry name" value="CARDIOLIPIN SYNTHASE"/>
    <property type="match status" value="1"/>
</dbReference>
<dbReference type="GO" id="GO:0032049">
    <property type="term" value="P:cardiolipin biosynthetic process"/>
    <property type="evidence" value="ECO:0007669"/>
    <property type="project" value="UniProtKB-ARBA"/>
</dbReference>
<evidence type="ECO:0000313" key="3">
    <source>
        <dbReference type="Proteomes" id="UP000241858"/>
    </source>
</evidence>
<dbReference type="Proteomes" id="UP000241858">
    <property type="component" value="Unassembled WGS sequence"/>
</dbReference>
<dbReference type="Gene3D" id="3.30.870.10">
    <property type="entry name" value="Endonuclease Chain A"/>
    <property type="match status" value="2"/>
</dbReference>
<organism evidence="2 3">
    <name type="scientific">Photobacterium aquimaris</name>
    <dbReference type="NCBI Taxonomy" id="512643"/>
    <lineage>
        <taxon>Bacteria</taxon>
        <taxon>Pseudomonadati</taxon>
        <taxon>Pseudomonadota</taxon>
        <taxon>Gammaproteobacteria</taxon>
        <taxon>Vibrionales</taxon>
        <taxon>Vibrionaceae</taxon>
        <taxon>Photobacterium</taxon>
    </lineage>
</organism>
<feature type="domain" description="PLD phosphodiesterase" evidence="1">
    <location>
        <begin position="151"/>
        <end position="178"/>
    </location>
</feature>
<dbReference type="InterPro" id="IPR001736">
    <property type="entry name" value="PLipase_D/transphosphatidylase"/>
</dbReference>
<evidence type="ECO:0000259" key="1">
    <source>
        <dbReference type="PROSITE" id="PS50035"/>
    </source>
</evidence>
<reference evidence="2 3" key="1">
    <citation type="submission" date="2018-03" db="EMBL/GenBank/DDBJ databases">
        <title>Whole genome sequencing of Histamine producing bacteria.</title>
        <authorList>
            <person name="Butler K."/>
        </authorList>
    </citation>
    <scope>NUCLEOTIDE SEQUENCE [LARGE SCALE GENOMIC DNA]</scope>
    <source>
        <strain evidence="2 3">DSM 23343</strain>
    </source>
</reference>
<comment type="caution">
    <text evidence="2">The sequence shown here is derived from an EMBL/GenBank/DDBJ whole genome shotgun (WGS) entry which is preliminary data.</text>
</comment>
<dbReference type="SUPFAM" id="SSF56024">
    <property type="entry name" value="Phospholipase D/nuclease"/>
    <property type="match status" value="2"/>
</dbReference>
<proteinExistence type="predicted"/>
<gene>
    <name evidence="2" type="ORF">C0W81_13135</name>
</gene>
<sequence length="504" mass="58452">MYLPVIAAASGLAGCNLVYWDEDFDSYHDLSKTNPYPYHQVDIYDPNTDLYRNEIQVLNSGVVALQIRIDMIRRAQQSIDVEYFIFSPDLSGKIIVRELVAAAKRGVNVRILIDKSATVFEFDEFYAQALQQYNIEVRYYNAAPIYYISTINFRNHRKLLVVDDREAITGGRNIENDYFDLSTHYNFLDRDLYVEGSIVTAMADSFDAFYEHSISERFQSPQKPTFRVELQKYERRLVQVADFLAPNEAEQAARIKIEAIARPLLLQKKRYLCPEITFTTDAPGGSFWTRFKEPYSDNYRFLRKTIFDKVMSVDQELILASPYLLNNRKSEHLMQTMLDKQVKLILYTNSLSSTDASYVAGQLYHHVYDWQKLGITTYVHAGEWIAETDVVYPKTKQARWGMHAKTQVYKRSLGNEVMVGTYNIDNRSNHYNTEMGLFCKGNDELVQAVERSMLSRAQQGYKIVAENEATDHEGNKVNVYGAGDPDLTKMKYMWLPSWMFNFLL</sequence>
<dbReference type="CDD" id="cd09111">
    <property type="entry name" value="PLDc_ymdC_like_1"/>
    <property type="match status" value="1"/>
</dbReference>
<dbReference type="GO" id="GO:0030572">
    <property type="term" value="F:phosphatidyltransferase activity"/>
    <property type="evidence" value="ECO:0007669"/>
    <property type="project" value="UniProtKB-ARBA"/>
</dbReference>
<dbReference type="OrthoDB" id="9814092at2"/>
<name>A0A2T3HW19_9GAMM</name>
<dbReference type="InterPro" id="IPR025202">
    <property type="entry name" value="PLD-like_dom"/>
</dbReference>
<dbReference type="Pfam" id="PF13091">
    <property type="entry name" value="PLDc_2"/>
    <property type="match status" value="2"/>
</dbReference>
<dbReference type="AlphaFoldDB" id="A0A2T3HW19"/>
<evidence type="ECO:0000313" key="2">
    <source>
        <dbReference type="EMBL" id="PSU02989.1"/>
    </source>
</evidence>